<dbReference type="PROSITE" id="PS51532">
    <property type="entry name" value="PITH"/>
    <property type="match status" value="1"/>
</dbReference>
<dbReference type="SUPFAM" id="SSF52833">
    <property type="entry name" value="Thioredoxin-like"/>
    <property type="match status" value="1"/>
</dbReference>
<reference evidence="3" key="1">
    <citation type="submission" date="2021-01" db="EMBL/GenBank/DDBJ databases">
        <authorList>
            <person name="Kaushik A."/>
        </authorList>
    </citation>
    <scope>NUCLEOTIDE SEQUENCE</scope>
    <source>
        <strain evidence="3">AG2-2IIIB</strain>
    </source>
</reference>
<dbReference type="CDD" id="cd02947">
    <property type="entry name" value="TRX_family"/>
    <property type="match status" value="1"/>
</dbReference>
<gene>
    <name evidence="3" type="ORF">RDB_LOCUS351</name>
</gene>
<dbReference type="Pfam" id="PF06201">
    <property type="entry name" value="PITH"/>
    <property type="match status" value="1"/>
</dbReference>
<dbReference type="PANTHER" id="PTHR46115">
    <property type="entry name" value="THIOREDOXIN-LIKE PROTEIN 1"/>
    <property type="match status" value="1"/>
</dbReference>
<dbReference type="InterPro" id="IPR010400">
    <property type="entry name" value="PITH_dom"/>
</dbReference>
<dbReference type="SUPFAM" id="SSF49785">
    <property type="entry name" value="Galactose-binding domain-like"/>
    <property type="match status" value="1"/>
</dbReference>
<dbReference type="GO" id="GO:0005737">
    <property type="term" value="C:cytoplasm"/>
    <property type="evidence" value="ECO:0007669"/>
    <property type="project" value="UniProtKB-ARBA"/>
</dbReference>
<dbReference type="InterPro" id="IPR013766">
    <property type="entry name" value="Thioredoxin_domain"/>
</dbReference>
<protein>
    <recommendedName>
        <fullName evidence="2">PITH domain-containing protein</fullName>
    </recommendedName>
</protein>
<dbReference type="InterPro" id="IPR036249">
    <property type="entry name" value="Thioredoxin-like_sf"/>
</dbReference>
<dbReference type="Pfam" id="PF00085">
    <property type="entry name" value="Thioredoxin"/>
    <property type="match status" value="1"/>
</dbReference>
<evidence type="ECO:0000259" key="2">
    <source>
        <dbReference type="PROSITE" id="PS51532"/>
    </source>
</evidence>
<keyword evidence="1" id="KW-1015">Disulfide bond</keyword>
<name>A0A8H2W5F3_9AGAM</name>
<feature type="domain" description="PITH" evidence="2">
    <location>
        <begin position="111"/>
        <end position="287"/>
    </location>
</feature>
<dbReference type="InterPro" id="IPR008979">
    <property type="entry name" value="Galactose-bd-like_sf"/>
</dbReference>
<proteinExistence type="predicted"/>
<dbReference type="Gene3D" id="3.40.30.10">
    <property type="entry name" value="Glutaredoxin"/>
    <property type="match status" value="2"/>
</dbReference>
<comment type="caution">
    <text evidence="3">The sequence shown here is derived from an EMBL/GenBank/DDBJ whole genome shotgun (WGS) entry which is preliminary data.</text>
</comment>
<dbReference type="Proteomes" id="UP000663843">
    <property type="component" value="Unassembled WGS sequence"/>
</dbReference>
<dbReference type="EMBL" id="CAJMWT010000003">
    <property type="protein sequence ID" value="CAE6336363.1"/>
    <property type="molecule type" value="Genomic_DNA"/>
</dbReference>
<evidence type="ECO:0000313" key="4">
    <source>
        <dbReference type="Proteomes" id="UP000663843"/>
    </source>
</evidence>
<accession>A0A8H2W5F3</accession>
<dbReference type="Gene3D" id="2.60.120.470">
    <property type="entry name" value="PITH domain"/>
    <property type="match status" value="1"/>
</dbReference>
<sequence length="287" mass="31583">MTLVRIMYSASDVETLLTNKSSSLVIIDFSAEWCGPSRNITPFFGQLSQQYNVEAMPTFVLIKNHIVVATVVGANREALLAAIQSHAPPAPPACNEGSAKDVPILVKLMSPFTNPSIVKVSLLEYLDSTQLNCLNESDTHNIKGILGNKILNTGNSYLESDSDEQLLLNLHFNQAIRIRSIVIHTADASYAPKAIKLAINRPALGFEDVESATEPEMAQIIEALSPDDIANSRRISLKYVRFKSVRSLHIFVASNQGDEEETRINAVDIYGQPVETTNMAHFRATEE</sequence>
<organism evidence="3 4">
    <name type="scientific">Rhizoctonia solani</name>
    <dbReference type="NCBI Taxonomy" id="456999"/>
    <lineage>
        <taxon>Eukaryota</taxon>
        <taxon>Fungi</taxon>
        <taxon>Dikarya</taxon>
        <taxon>Basidiomycota</taxon>
        <taxon>Agaricomycotina</taxon>
        <taxon>Agaricomycetes</taxon>
        <taxon>Cantharellales</taxon>
        <taxon>Ceratobasidiaceae</taxon>
        <taxon>Rhizoctonia</taxon>
    </lineage>
</organism>
<dbReference type="InterPro" id="IPR037047">
    <property type="entry name" value="PITH_dom_sf"/>
</dbReference>
<evidence type="ECO:0000256" key="1">
    <source>
        <dbReference type="ARBA" id="ARBA00023157"/>
    </source>
</evidence>
<evidence type="ECO:0000313" key="3">
    <source>
        <dbReference type="EMBL" id="CAE6336363.1"/>
    </source>
</evidence>
<dbReference type="AlphaFoldDB" id="A0A8H2W5F3"/>